<evidence type="ECO:0000256" key="4">
    <source>
        <dbReference type="ARBA" id="ARBA00022741"/>
    </source>
</evidence>
<protein>
    <recommendedName>
        <fullName evidence="12">UvrABC system protein A</fullName>
    </recommendedName>
    <alternativeName>
        <fullName evidence="13">Excinuclease ABC subunit A</fullName>
    </alternativeName>
</protein>
<comment type="subcellular location">
    <subcellularLocation>
        <location evidence="1">Cytoplasm</location>
    </subcellularLocation>
</comment>
<proteinExistence type="inferred from homology"/>
<keyword evidence="7" id="KW-0067">ATP-binding</keyword>
<organism evidence="14 15">
    <name type="scientific">Weissella viridescens</name>
    <name type="common">Lactobacillus viridescens</name>
    <dbReference type="NCBI Taxonomy" id="1629"/>
    <lineage>
        <taxon>Bacteria</taxon>
        <taxon>Bacillati</taxon>
        <taxon>Bacillota</taxon>
        <taxon>Bacilli</taxon>
        <taxon>Lactobacillales</taxon>
        <taxon>Lactobacillaceae</taxon>
        <taxon>Weissella</taxon>
    </lineage>
</organism>
<evidence type="ECO:0000256" key="5">
    <source>
        <dbReference type="ARBA" id="ARBA00022763"/>
    </source>
</evidence>
<dbReference type="SUPFAM" id="SSF52540">
    <property type="entry name" value="P-loop containing nucleoside triphosphate hydrolases"/>
    <property type="match status" value="1"/>
</dbReference>
<evidence type="ECO:0000313" key="15">
    <source>
        <dbReference type="Proteomes" id="UP000254621"/>
    </source>
</evidence>
<dbReference type="GO" id="GO:0004518">
    <property type="term" value="F:nuclease activity"/>
    <property type="evidence" value="ECO:0007669"/>
    <property type="project" value="UniProtKB-KW"/>
</dbReference>
<evidence type="ECO:0000256" key="12">
    <source>
        <dbReference type="ARBA" id="ARBA00039316"/>
    </source>
</evidence>
<comment type="similarity">
    <text evidence="11">Belongs to the ABC transporter superfamily. UvrA family.</text>
</comment>
<evidence type="ECO:0000256" key="6">
    <source>
        <dbReference type="ARBA" id="ARBA00022769"/>
    </source>
</evidence>
<evidence type="ECO:0000256" key="3">
    <source>
        <dbReference type="ARBA" id="ARBA00022737"/>
    </source>
</evidence>
<dbReference type="PANTHER" id="PTHR43152:SF3">
    <property type="entry name" value="UVRABC SYSTEM PROTEIN A"/>
    <property type="match status" value="1"/>
</dbReference>
<keyword evidence="3" id="KW-0677">Repeat</keyword>
<evidence type="ECO:0000256" key="8">
    <source>
        <dbReference type="ARBA" id="ARBA00022881"/>
    </source>
</evidence>
<keyword evidence="10" id="KW-0234">DNA repair</keyword>
<keyword evidence="6" id="KW-0228">DNA excision</keyword>
<gene>
    <name evidence="14" type="primary">uvrA_7</name>
    <name evidence="14" type="ORF">NCTC13645_00719</name>
</gene>
<keyword evidence="8" id="KW-0267">Excision nuclease</keyword>
<dbReference type="Gene3D" id="3.40.50.300">
    <property type="entry name" value="P-loop containing nucleotide triphosphate hydrolases"/>
    <property type="match status" value="1"/>
</dbReference>
<keyword evidence="2" id="KW-0963">Cytoplasm</keyword>
<dbReference type="GO" id="GO:0005737">
    <property type="term" value="C:cytoplasm"/>
    <property type="evidence" value="ECO:0007669"/>
    <property type="project" value="UniProtKB-SubCell"/>
</dbReference>
<accession>A0A380NZ23</accession>
<dbReference type="EMBL" id="UHIV01000001">
    <property type="protein sequence ID" value="SUP52816.1"/>
    <property type="molecule type" value="Genomic_DNA"/>
</dbReference>
<evidence type="ECO:0000256" key="7">
    <source>
        <dbReference type="ARBA" id="ARBA00022840"/>
    </source>
</evidence>
<evidence type="ECO:0000256" key="2">
    <source>
        <dbReference type="ARBA" id="ARBA00022490"/>
    </source>
</evidence>
<dbReference type="GO" id="GO:0003677">
    <property type="term" value="F:DNA binding"/>
    <property type="evidence" value="ECO:0007669"/>
    <property type="project" value="UniProtKB-KW"/>
</dbReference>
<evidence type="ECO:0000256" key="11">
    <source>
        <dbReference type="ARBA" id="ARBA00038000"/>
    </source>
</evidence>
<name>A0A380NZ23_WEIVI</name>
<evidence type="ECO:0000313" key="14">
    <source>
        <dbReference type="EMBL" id="SUP52816.1"/>
    </source>
</evidence>
<dbReference type="InterPro" id="IPR027417">
    <property type="entry name" value="P-loop_NTPase"/>
</dbReference>
<evidence type="ECO:0000256" key="1">
    <source>
        <dbReference type="ARBA" id="ARBA00004496"/>
    </source>
</evidence>
<dbReference type="Proteomes" id="UP000254621">
    <property type="component" value="Unassembled WGS sequence"/>
</dbReference>
<keyword evidence="4" id="KW-0547">Nucleotide-binding</keyword>
<dbReference type="AlphaFoldDB" id="A0A380NZ23"/>
<dbReference type="PANTHER" id="PTHR43152">
    <property type="entry name" value="UVRABC SYSTEM PROTEIN A"/>
    <property type="match status" value="1"/>
</dbReference>
<dbReference type="GO" id="GO:0005524">
    <property type="term" value="F:ATP binding"/>
    <property type="evidence" value="ECO:0007669"/>
    <property type="project" value="UniProtKB-KW"/>
</dbReference>
<evidence type="ECO:0000256" key="9">
    <source>
        <dbReference type="ARBA" id="ARBA00023125"/>
    </source>
</evidence>
<evidence type="ECO:0000256" key="10">
    <source>
        <dbReference type="ARBA" id="ARBA00023204"/>
    </source>
</evidence>
<reference evidence="14 15" key="1">
    <citation type="submission" date="2018-06" db="EMBL/GenBank/DDBJ databases">
        <authorList>
            <consortium name="Pathogen Informatics"/>
            <person name="Doyle S."/>
        </authorList>
    </citation>
    <scope>NUCLEOTIDE SEQUENCE [LARGE SCALE GENOMIC DNA]</scope>
    <source>
        <strain evidence="14 15">NCTC13645</strain>
    </source>
</reference>
<keyword evidence="9" id="KW-0238">DNA-binding</keyword>
<evidence type="ECO:0000256" key="13">
    <source>
        <dbReference type="ARBA" id="ARBA00042156"/>
    </source>
</evidence>
<keyword evidence="5" id="KW-0227">DNA damage</keyword>
<sequence>MLAEIRDIGNTVLVVEHDPDVIKIADYIVDVGPHAGVNGGEIMYTGSYAGLLESDTLTGRSLKLALPFKETPRPAERLFKLKPAHCIT</sequence>
<dbReference type="GO" id="GO:0006281">
    <property type="term" value="P:DNA repair"/>
    <property type="evidence" value="ECO:0007669"/>
    <property type="project" value="UniProtKB-KW"/>
</dbReference>